<keyword evidence="9" id="KW-1185">Reference proteome</keyword>
<comment type="subcellular location">
    <subcellularLocation>
        <location evidence="1 7">Cell membrane</location>
        <topology evidence="1 7">Multi-pass membrane protein</topology>
    </subcellularLocation>
</comment>
<protein>
    <recommendedName>
        <fullName evidence="7">UPF0114 protein HNQ52_001620</fullName>
    </recommendedName>
</protein>
<keyword evidence="3 7" id="KW-1003">Cell membrane</keyword>
<evidence type="ECO:0000256" key="6">
    <source>
        <dbReference type="ARBA" id="ARBA00023136"/>
    </source>
</evidence>
<organism evidence="8 9">
    <name type="scientific">Chiayiivirga flava</name>
    <dbReference type="NCBI Taxonomy" id="659595"/>
    <lineage>
        <taxon>Bacteria</taxon>
        <taxon>Pseudomonadati</taxon>
        <taxon>Pseudomonadota</taxon>
        <taxon>Gammaproteobacteria</taxon>
        <taxon>Lysobacterales</taxon>
        <taxon>Lysobacteraceae</taxon>
        <taxon>Chiayiivirga</taxon>
    </lineage>
</organism>
<keyword evidence="4 7" id="KW-0812">Transmembrane</keyword>
<reference evidence="8 9" key="1">
    <citation type="submission" date="2020-08" db="EMBL/GenBank/DDBJ databases">
        <title>Genomic Encyclopedia of Type Strains, Phase IV (KMG-IV): sequencing the most valuable type-strain genomes for metagenomic binning, comparative biology and taxonomic classification.</title>
        <authorList>
            <person name="Goeker M."/>
        </authorList>
    </citation>
    <scope>NUCLEOTIDE SEQUENCE [LARGE SCALE GENOMIC DNA]</scope>
    <source>
        <strain evidence="8 9">DSM 24163</strain>
    </source>
</reference>
<comment type="similarity">
    <text evidence="2 7">Belongs to the UPF0114 family.</text>
</comment>
<dbReference type="PANTHER" id="PTHR38596:SF1">
    <property type="entry name" value="UPF0114 PROTEIN YQHA"/>
    <property type="match status" value="1"/>
</dbReference>
<dbReference type="PANTHER" id="PTHR38596">
    <property type="entry name" value="UPF0114 PROTEIN YQHA"/>
    <property type="match status" value="1"/>
</dbReference>
<keyword evidence="5 7" id="KW-1133">Transmembrane helix</keyword>
<dbReference type="InterPro" id="IPR005134">
    <property type="entry name" value="UPF0114"/>
</dbReference>
<evidence type="ECO:0000256" key="7">
    <source>
        <dbReference type="HAMAP-Rule" id="MF_00143"/>
    </source>
</evidence>
<feature type="transmembrane region" description="Helical" evidence="7">
    <location>
        <begin position="54"/>
        <end position="77"/>
    </location>
</feature>
<evidence type="ECO:0000256" key="5">
    <source>
        <dbReference type="ARBA" id="ARBA00022989"/>
    </source>
</evidence>
<proteinExistence type="inferred from homology"/>
<evidence type="ECO:0000256" key="3">
    <source>
        <dbReference type="ARBA" id="ARBA00022475"/>
    </source>
</evidence>
<evidence type="ECO:0000256" key="4">
    <source>
        <dbReference type="ARBA" id="ARBA00022692"/>
    </source>
</evidence>
<accession>A0A7W8D543</accession>
<dbReference type="GO" id="GO:0005886">
    <property type="term" value="C:plasma membrane"/>
    <property type="evidence" value="ECO:0007669"/>
    <property type="project" value="UniProtKB-SubCell"/>
</dbReference>
<dbReference type="NCBIfam" id="TIGR00645">
    <property type="entry name" value="HI0507"/>
    <property type="match status" value="1"/>
</dbReference>
<feature type="transmembrane region" description="Helical" evidence="7">
    <location>
        <begin position="12"/>
        <end position="33"/>
    </location>
</feature>
<evidence type="ECO:0000313" key="8">
    <source>
        <dbReference type="EMBL" id="MBB5208091.1"/>
    </source>
</evidence>
<evidence type="ECO:0000256" key="2">
    <source>
        <dbReference type="ARBA" id="ARBA00005774"/>
    </source>
</evidence>
<dbReference type="RefSeq" id="WP_425486482.1">
    <property type="nucleotide sequence ID" value="NZ_JACHHP010000002.1"/>
</dbReference>
<evidence type="ECO:0000256" key="1">
    <source>
        <dbReference type="ARBA" id="ARBA00004651"/>
    </source>
</evidence>
<dbReference type="Proteomes" id="UP000521199">
    <property type="component" value="Unassembled WGS sequence"/>
</dbReference>
<comment type="caution">
    <text evidence="8">The sequence shown here is derived from an EMBL/GenBank/DDBJ whole genome shotgun (WGS) entry which is preliminary data.</text>
</comment>
<dbReference type="InterPro" id="IPR020761">
    <property type="entry name" value="UPF0114_bac"/>
</dbReference>
<evidence type="ECO:0000313" key="9">
    <source>
        <dbReference type="Proteomes" id="UP000521199"/>
    </source>
</evidence>
<dbReference type="AlphaFoldDB" id="A0A7W8D543"/>
<dbReference type="HAMAP" id="MF_00143">
    <property type="entry name" value="UPF0114"/>
    <property type="match status" value="1"/>
</dbReference>
<dbReference type="EMBL" id="JACHHP010000002">
    <property type="protein sequence ID" value="MBB5208091.1"/>
    <property type="molecule type" value="Genomic_DNA"/>
</dbReference>
<dbReference type="Pfam" id="PF03350">
    <property type="entry name" value="UPF0114"/>
    <property type="match status" value="1"/>
</dbReference>
<sequence>MGPLSWLIFSSRWLQLPLYLGLIAAQCVYVFLFGKELLHLITDANQLDEMQMMLLVLGLIDVVMISNLLVMVIVGGYETFVSRLNLQGHPDQPEWLSHVNASVLKVKLAMAIIGISSIHLLKTFIEAGALGSEVSRLPCLIDLKSTDPQMASLLSNPAVIEALNSAGKCVTETGVLWQTIIHCVFILSAIGIAWTDRLMQVPSGQKPIVHH</sequence>
<feature type="transmembrane region" description="Helical" evidence="7">
    <location>
        <begin position="175"/>
        <end position="194"/>
    </location>
</feature>
<keyword evidence="6 7" id="KW-0472">Membrane</keyword>
<gene>
    <name evidence="8" type="ORF">HNQ52_001620</name>
</gene>
<name>A0A7W8D543_9GAMM</name>